<keyword evidence="6" id="KW-1185">Reference proteome</keyword>
<dbReference type="CDD" id="cd00118">
    <property type="entry name" value="LysM"/>
    <property type="match status" value="1"/>
</dbReference>
<dbReference type="CDD" id="cd12797">
    <property type="entry name" value="M23_peptidase"/>
    <property type="match status" value="1"/>
</dbReference>
<dbReference type="OrthoDB" id="9795421at2"/>
<dbReference type="PANTHER" id="PTHR21666">
    <property type="entry name" value="PEPTIDASE-RELATED"/>
    <property type="match status" value="1"/>
</dbReference>
<accession>W7QIB4</accession>
<comment type="caution">
    <text evidence="5">The sequence shown here is derived from an EMBL/GenBank/DDBJ whole genome shotgun (WGS) entry which is preliminary data.</text>
</comment>
<dbReference type="GO" id="GO:0009279">
    <property type="term" value="C:cell outer membrane"/>
    <property type="evidence" value="ECO:0007669"/>
    <property type="project" value="TreeGrafter"/>
</dbReference>
<dbReference type="Proteomes" id="UP000019276">
    <property type="component" value="Unassembled WGS sequence"/>
</dbReference>
<dbReference type="PROSITE" id="PS51257">
    <property type="entry name" value="PROKAR_LIPOPROTEIN"/>
    <property type="match status" value="1"/>
</dbReference>
<evidence type="ECO:0000313" key="5">
    <source>
        <dbReference type="EMBL" id="EWH08672.1"/>
    </source>
</evidence>
<sequence>MRITTAPNSIIVILACLCIVACAQRSGPAPVDSVYRGKSIFDFEPNSLNQSSYTVVRGDTLYSIAFRAGVDFKSLAVQNNISAPYAIYPGQTLILRKSHDQKRSKKTKSSKQNVISKAEKKVATAKEQEYLKRGKQNVTKVKNPIGFDLGSWRWPARGKIIARFSNAELGNKGLEIAGKRGDPIYAANSGKVVYAGRALRGYGNLIIIKHSDDYLSAYAHNQVIRVKEQDWITVGQHIADMGDTDTDEVKLRFEVRFRGSTVDPEKFLPKK</sequence>
<dbReference type="Pfam" id="PF01476">
    <property type="entry name" value="LysM"/>
    <property type="match status" value="1"/>
</dbReference>
<feature type="compositionally biased region" description="Basic residues" evidence="2">
    <location>
        <begin position="99"/>
        <end position="109"/>
    </location>
</feature>
<dbReference type="InterPro" id="IPR036779">
    <property type="entry name" value="LysM_dom_sf"/>
</dbReference>
<keyword evidence="5" id="KW-0449">Lipoprotein</keyword>
<dbReference type="EMBL" id="ARZY01000040">
    <property type="protein sequence ID" value="EWH08672.1"/>
    <property type="molecule type" value="Genomic_DNA"/>
</dbReference>
<dbReference type="Gene3D" id="3.10.350.10">
    <property type="entry name" value="LysM domain"/>
    <property type="match status" value="1"/>
</dbReference>
<dbReference type="InterPro" id="IPR011055">
    <property type="entry name" value="Dup_hybrid_motif"/>
</dbReference>
<evidence type="ECO:0000256" key="3">
    <source>
        <dbReference type="SAM" id="SignalP"/>
    </source>
</evidence>
<dbReference type="SUPFAM" id="SSF51261">
    <property type="entry name" value="Duplicated hybrid motif"/>
    <property type="match status" value="1"/>
</dbReference>
<dbReference type="STRING" id="1328313.DS2_16379"/>
<dbReference type="InterPro" id="IPR018392">
    <property type="entry name" value="LysM"/>
</dbReference>
<dbReference type="InterPro" id="IPR050570">
    <property type="entry name" value="Cell_wall_metabolism_enzyme"/>
</dbReference>
<evidence type="ECO:0000313" key="6">
    <source>
        <dbReference type="Proteomes" id="UP000019276"/>
    </source>
</evidence>
<keyword evidence="3" id="KW-0732">Signal</keyword>
<proteinExistence type="inferred from homology"/>
<organism evidence="5 6">
    <name type="scientific">Catenovulum agarivorans DS-2</name>
    <dbReference type="NCBI Taxonomy" id="1328313"/>
    <lineage>
        <taxon>Bacteria</taxon>
        <taxon>Pseudomonadati</taxon>
        <taxon>Pseudomonadota</taxon>
        <taxon>Gammaproteobacteria</taxon>
        <taxon>Alteromonadales</taxon>
        <taxon>Alteromonadaceae</taxon>
        <taxon>Catenovulum</taxon>
    </lineage>
</organism>
<dbReference type="PATRIC" id="fig|1328313.3.peg.3346"/>
<dbReference type="RefSeq" id="WP_035015979.1">
    <property type="nucleotide sequence ID" value="NZ_ARZY01000040.1"/>
</dbReference>
<evidence type="ECO:0000256" key="2">
    <source>
        <dbReference type="SAM" id="MobiDB-lite"/>
    </source>
</evidence>
<dbReference type="Gene3D" id="2.70.70.10">
    <property type="entry name" value="Glucose Permease (Domain IIA)"/>
    <property type="match status" value="1"/>
</dbReference>
<gene>
    <name evidence="5" type="ORF">DS2_16379</name>
</gene>
<feature type="chain" id="PRO_5004901330" evidence="3">
    <location>
        <begin position="24"/>
        <end position="271"/>
    </location>
</feature>
<comment type="similarity">
    <text evidence="1">Belongs to the E.coli NlpD/Haemophilus LppB family.</text>
</comment>
<dbReference type="PROSITE" id="PS51782">
    <property type="entry name" value="LYSM"/>
    <property type="match status" value="1"/>
</dbReference>
<reference evidence="5 6" key="1">
    <citation type="journal article" date="2014" name="Genome Announc.">
        <title>Draft Genome Sequence of the Agar-Degrading Bacterium Catenovulum sp. Strain DS-2, Isolated from Intestines of Haliotis diversicolor.</title>
        <authorList>
            <person name="Shan D."/>
            <person name="Li X."/>
            <person name="Gu Z."/>
            <person name="Wei G."/>
            <person name="Gao Z."/>
            <person name="Shao Z."/>
        </authorList>
    </citation>
    <scope>NUCLEOTIDE SEQUENCE [LARGE SCALE GENOMIC DNA]</scope>
    <source>
        <strain evidence="5 6">DS-2</strain>
    </source>
</reference>
<feature type="region of interest" description="Disordered" evidence="2">
    <location>
        <begin position="98"/>
        <end position="120"/>
    </location>
</feature>
<dbReference type="Pfam" id="PF01551">
    <property type="entry name" value="Peptidase_M23"/>
    <property type="match status" value="1"/>
</dbReference>
<dbReference type="SMART" id="SM00257">
    <property type="entry name" value="LysM"/>
    <property type="match status" value="1"/>
</dbReference>
<feature type="domain" description="LysM" evidence="4">
    <location>
        <begin position="51"/>
        <end position="95"/>
    </location>
</feature>
<protein>
    <submittedName>
        <fullName evidence="5">Lipoprotein NlpD</fullName>
    </submittedName>
</protein>
<dbReference type="eggNOG" id="COG4942">
    <property type="taxonomic scope" value="Bacteria"/>
</dbReference>
<dbReference type="GO" id="GO:0004222">
    <property type="term" value="F:metalloendopeptidase activity"/>
    <property type="evidence" value="ECO:0007669"/>
    <property type="project" value="TreeGrafter"/>
</dbReference>
<dbReference type="PANTHER" id="PTHR21666:SF263">
    <property type="entry name" value="MUREIN HYDROLASE ACTIVATOR NLPD"/>
    <property type="match status" value="1"/>
</dbReference>
<evidence type="ECO:0000256" key="1">
    <source>
        <dbReference type="ARBA" id="ARBA00038420"/>
    </source>
</evidence>
<name>W7QIB4_9ALTE</name>
<feature type="signal peptide" evidence="3">
    <location>
        <begin position="1"/>
        <end position="23"/>
    </location>
</feature>
<dbReference type="AlphaFoldDB" id="W7QIB4"/>
<dbReference type="InterPro" id="IPR016047">
    <property type="entry name" value="M23ase_b-sheet_dom"/>
</dbReference>
<evidence type="ECO:0000259" key="4">
    <source>
        <dbReference type="PROSITE" id="PS51782"/>
    </source>
</evidence>
<dbReference type="GO" id="GO:0032153">
    <property type="term" value="C:cell division site"/>
    <property type="evidence" value="ECO:0007669"/>
    <property type="project" value="TreeGrafter"/>
</dbReference>